<reference evidence="1 2" key="1">
    <citation type="submission" date="2020-08" db="EMBL/GenBank/DDBJ databases">
        <title>Studying the diversity of plant-associated saprophytic bacteria and their role in host health and plant-pathogen interactions.</title>
        <authorList>
            <person name="Potnis N."/>
        </authorList>
    </citation>
    <scope>NUCLEOTIDE SEQUENCE [LARGE SCALE GENOMIC DNA]</scope>
    <source>
        <strain evidence="1 2">F16</strain>
    </source>
</reference>
<gene>
    <name evidence="1" type="ORF">FHR60_002816</name>
</gene>
<keyword evidence="2" id="KW-1185">Reference proteome</keyword>
<protein>
    <submittedName>
        <fullName evidence="1">Uncharacterized protein</fullName>
    </submittedName>
</protein>
<proteinExistence type="predicted"/>
<organism evidence="1 2">
    <name type="scientific">Xanthomonas cannabis</name>
    <dbReference type="NCBI Taxonomy" id="1885674"/>
    <lineage>
        <taxon>Bacteria</taxon>
        <taxon>Pseudomonadati</taxon>
        <taxon>Pseudomonadota</taxon>
        <taxon>Gammaproteobacteria</taxon>
        <taxon>Lysobacterales</taxon>
        <taxon>Lysobacteraceae</taxon>
        <taxon>Xanthomonas</taxon>
    </lineage>
</organism>
<evidence type="ECO:0000313" key="1">
    <source>
        <dbReference type="EMBL" id="MBB4594123.1"/>
    </source>
</evidence>
<dbReference type="EMBL" id="JACHNS010000005">
    <property type="protein sequence ID" value="MBB4594123.1"/>
    <property type="molecule type" value="Genomic_DNA"/>
</dbReference>
<evidence type="ECO:0000313" key="2">
    <source>
        <dbReference type="Proteomes" id="UP000554726"/>
    </source>
</evidence>
<comment type="caution">
    <text evidence="1">The sequence shown here is derived from an EMBL/GenBank/DDBJ whole genome shotgun (WGS) entry which is preliminary data.</text>
</comment>
<accession>A0ABR6JP01</accession>
<dbReference type="Proteomes" id="UP000554726">
    <property type="component" value="Unassembled WGS sequence"/>
</dbReference>
<name>A0ABR6JP01_9XANT</name>
<sequence>MPTARSALLGLRSSAIAIAIETDIETDAANHRHGALLPRLCALPVPGLLAHYNGGDCGARTPTLHAAANVQYRARPLHCTLRTPRPDPQRSHA</sequence>